<proteinExistence type="predicted"/>
<evidence type="ECO:0000313" key="2">
    <source>
        <dbReference type="EMBL" id="OQU86742.1"/>
    </source>
</evidence>
<dbReference type="InParanoid" id="A0A1W0VX96"/>
<name>A0A1W0VX96_SORBI</name>
<dbReference type="Gramene" id="OQU86742">
    <property type="protein sequence ID" value="OQU86742"/>
    <property type="gene ID" value="SORBI_3003G137766"/>
</dbReference>
<feature type="compositionally biased region" description="Polar residues" evidence="1">
    <location>
        <begin position="120"/>
        <end position="131"/>
    </location>
</feature>
<keyword evidence="3" id="KW-1185">Reference proteome</keyword>
<evidence type="ECO:0000313" key="3">
    <source>
        <dbReference type="Proteomes" id="UP000000768"/>
    </source>
</evidence>
<evidence type="ECO:0000256" key="1">
    <source>
        <dbReference type="SAM" id="MobiDB-lite"/>
    </source>
</evidence>
<accession>A0A1W0VX96</accession>
<feature type="region of interest" description="Disordered" evidence="1">
    <location>
        <begin position="47"/>
        <end position="151"/>
    </location>
</feature>
<dbReference type="Proteomes" id="UP000000768">
    <property type="component" value="Chromosome 3"/>
</dbReference>
<reference evidence="2 3" key="1">
    <citation type="journal article" date="2009" name="Nature">
        <title>The Sorghum bicolor genome and the diversification of grasses.</title>
        <authorList>
            <person name="Paterson A.H."/>
            <person name="Bowers J.E."/>
            <person name="Bruggmann R."/>
            <person name="Dubchak I."/>
            <person name="Grimwood J."/>
            <person name="Gundlach H."/>
            <person name="Haberer G."/>
            <person name="Hellsten U."/>
            <person name="Mitros T."/>
            <person name="Poliakov A."/>
            <person name="Schmutz J."/>
            <person name="Spannagl M."/>
            <person name="Tang H."/>
            <person name="Wang X."/>
            <person name="Wicker T."/>
            <person name="Bharti A.K."/>
            <person name="Chapman J."/>
            <person name="Feltus F.A."/>
            <person name="Gowik U."/>
            <person name="Grigoriev I.V."/>
            <person name="Lyons E."/>
            <person name="Maher C.A."/>
            <person name="Martis M."/>
            <person name="Narechania A."/>
            <person name="Otillar R.P."/>
            <person name="Penning B.W."/>
            <person name="Salamov A.A."/>
            <person name="Wang Y."/>
            <person name="Zhang L."/>
            <person name="Carpita N.C."/>
            <person name="Freeling M."/>
            <person name="Gingle A.R."/>
            <person name="Hash C.T."/>
            <person name="Keller B."/>
            <person name="Klein P."/>
            <person name="Kresovich S."/>
            <person name="McCann M.C."/>
            <person name="Ming R."/>
            <person name="Peterson D.G."/>
            <person name="Mehboob-ur-Rahman"/>
            <person name="Ware D."/>
            <person name="Westhoff P."/>
            <person name="Mayer K.F."/>
            <person name="Messing J."/>
            <person name="Rokhsar D.S."/>
        </authorList>
    </citation>
    <scope>NUCLEOTIDE SEQUENCE [LARGE SCALE GENOMIC DNA]</scope>
    <source>
        <strain evidence="3">cv. BTx623</strain>
    </source>
</reference>
<reference evidence="3" key="2">
    <citation type="journal article" date="2018" name="Plant J.">
        <title>The Sorghum bicolor reference genome: improved assembly, gene annotations, a transcriptome atlas, and signatures of genome organization.</title>
        <authorList>
            <person name="McCormick R.F."/>
            <person name="Truong S.K."/>
            <person name="Sreedasyam A."/>
            <person name="Jenkins J."/>
            <person name="Shu S."/>
            <person name="Sims D."/>
            <person name="Kennedy M."/>
            <person name="Amirebrahimi M."/>
            <person name="Weers B.D."/>
            <person name="McKinley B."/>
            <person name="Mattison A."/>
            <person name="Morishige D.T."/>
            <person name="Grimwood J."/>
            <person name="Schmutz J."/>
            <person name="Mullet J.E."/>
        </authorList>
    </citation>
    <scope>NUCLEOTIDE SEQUENCE [LARGE SCALE GENOMIC DNA]</scope>
    <source>
        <strain evidence="3">cv. BTx623</strain>
    </source>
</reference>
<protein>
    <submittedName>
        <fullName evidence="2">Uncharacterized protein</fullName>
    </submittedName>
</protein>
<feature type="compositionally biased region" description="Polar residues" evidence="1">
    <location>
        <begin position="83"/>
        <end position="101"/>
    </location>
</feature>
<dbReference type="EMBL" id="CM000762">
    <property type="protein sequence ID" value="OQU86742.1"/>
    <property type="molecule type" value="Genomic_DNA"/>
</dbReference>
<gene>
    <name evidence="2" type="ORF">SORBI_3003G137766</name>
</gene>
<organism evidence="2 3">
    <name type="scientific">Sorghum bicolor</name>
    <name type="common">Sorghum</name>
    <name type="synonym">Sorghum vulgare</name>
    <dbReference type="NCBI Taxonomy" id="4558"/>
    <lineage>
        <taxon>Eukaryota</taxon>
        <taxon>Viridiplantae</taxon>
        <taxon>Streptophyta</taxon>
        <taxon>Embryophyta</taxon>
        <taxon>Tracheophyta</taxon>
        <taxon>Spermatophyta</taxon>
        <taxon>Magnoliopsida</taxon>
        <taxon>Liliopsida</taxon>
        <taxon>Poales</taxon>
        <taxon>Poaceae</taxon>
        <taxon>PACMAD clade</taxon>
        <taxon>Panicoideae</taxon>
        <taxon>Andropogonodae</taxon>
        <taxon>Andropogoneae</taxon>
        <taxon>Sorghinae</taxon>
        <taxon>Sorghum</taxon>
    </lineage>
</organism>
<sequence length="200" mass="21975">MTSGLPQQISTLVSKKFTFSVGLTEESYNSKIKRKYLIKSILARSDKRNPSLSISAPQAGMPTTPAPLGDTDISATLPDEGADTQTPAPASDTDQTPTKNLITDAPAVEATARRALFPETTESPKASMTTQQDEEDAPEPLLHHKNKRGQSEQLYKIPRNRLLAQLPYLGHQIGADQDSHFMANTRRLAAHRRSYACILY</sequence>
<dbReference type="AlphaFoldDB" id="A0A1W0VX96"/>